<sequence length="163" mass="19044">MAQLLGVYKGEFAKYINYFFSDRKIYLFDTFSGFNKRDITFEEEFHFSNSSEGEYYNDSIQLVLDKMVYKQNCIIKKGCFPKSTVGVEDIFCFVSLDIDLYKPIHEGLIYFYKRLIKGGYIMIHDYSSTRFDGVKKAVRQFAEEKGVNYYPVMDLGGSVILCK</sequence>
<dbReference type="Proteomes" id="UP000273083">
    <property type="component" value="Unassembled WGS sequence"/>
</dbReference>
<dbReference type="RefSeq" id="WP_170164200.1">
    <property type="nucleotide sequence ID" value="NZ_RJVG01000001.1"/>
</dbReference>
<dbReference type="Gene3D" id="3.40.50.150">
    <property type="entry name" value="Vaccinia Virus protein VP39"/>
    <property type="match status" value="1"/>
</dbReference>
<dbReference type="EMBL" id="RJVG01000001">
    <property type="protein sequence ID" value="ROR31535.1"/>
    <property type="molecule type" value="Genomic_DNA"/>
</dbReference>
<proteinExistence type="predicted"/>
<evidence type="ECO:0000313" key="1">
    <source>
        <dbReference type="EMBL" id="ROR31535.1"/>
    </source>
</evidence>
<dbReference type="AlphaFoldDB" id="A0A3N1XY47"/>
<comment type="caution">
    <text evidence="1">The sequence shown here is derived from an EMBL/GenBank/DDBJ whole genome shotgun (WGS) entry which is preliminary data.</text>
</comment>
<gene>
    <name evidence="1" type="ORF">EDD66_101152</name>
</gene>
<dbReference type="GO" id="GO:0032259">
    <property type="term" value="P:methylation"/>
    <property type="evidence" value="ECO:0007669"/>
    <property type="project" value="UniProtKB-KW"/>
</dbReference>
<dbReference type="PANTHER" id="PTHR40036">
    <property type="entry name" value="MACROCIN O-METHYLTRANSFERASE"/>
    <property type="match status" value="1"/>
</dbReference>
<dbReference type="PANTHER" id="PTHR40036:SF1">
    <property type="entry name" value="MACROCIN O-METHYLTRANSFERASE"/>
    <property type="match status" value="1"/>
</dbReference>
<dbReference type="InterPro" id="IPR029063">
    <property type="entry name" value="SAM-dependent_MTases_sf"/>
</dbReference>
<evidence type="ECO:0000313" key="2">
    <source>
        <dbReference type="Proteomes" id="UP000273083"/>
    </source>
</evidence>
<dbReference type="GO" id="GO:0008168">
    <property type="term" value="F:methyltransferase activity"/>
    <property type="evidence" value="ECO:0007669"/>
    <property type="project" value="UniProtKB-KW"/>
</dbReference>
<keyword evidence="1" id="KW-0489">Methyltransferase</keyword>
<reference evidence="1 2" key="1">
    <citation type="submission" date="2018-11" db="EMBL/GenBank/DDBJ databases">
        <title>Genomic Encyclopedia of Type Strains, Phase IV (KMG-IV): sequencing the most valuable type-strain genomes for metagenomic binning, comparative biology and taxonomic classification.</title>
        <authorList>
            <person name="Goeker M."/>
        </authorList>
    </citation>
    <scope>NUCLEOTIDE SEQUENCE [LARGE SCALE GENOMIC DNA]</scope>
    <source>
        <strain evidence="1 2">DSM 26537</strain>
    </source>
</reference>
<dbReference type="Pfam" id="PF05711">
    <property type="entry name" value="TylF"/>
    <property type="match status" value="1"/>
</dbReference>
<keyword evidence="2" id="KW-1185">Reference proteome</keyword>
<organism evidence="1 2">
    <name type="scientific">Mobilisporobacter senegalensis</name>
    <dbReference type="NCBI Taxonomy" id="1329262"/>
    <lineage>
        <taxon>Bacteria</taxon>
        <taxon>Bacillati</taxon>
        <taxon>Bacillota</taxon>
        <taxon>Clostridia</taxon>
        <taxon>Lachnospirales</taxon>
        <taxon>Lachnospiraceae</taxon>
        <taxon>Mobilisporobacter</taxon>
    </lineage>
</organism>
<accession>A0A3N1XY47</accession>
<keyword evidence="1" id="KW-0808">Transferase</keyword>
<name>A0A3N1XY47_9FIRM</name>
<dbReference type="InterPro" id="IPR008884">
    <property type="entry name" value="TylF_MeTrfase"/>
</dbReference>
<protein>
    <submittedName>
        <fullName evidence="1">Macrocin-O-methyltransferase TylF</fullName>
    </submittedName>
</protein>